<reference evidence="6" key="1">
    <citation type="submission" date="2018-09" db="EMBL/GenBank/DDBJ databases">
        <title>Identification and expression analysis of chemosensory genes in citrus fruit fly Bactrocera minax.</title>
        <authorList>
            <person name="Lu Y."/>
            <person name="Yu T."/>
            <person name="Cheng J."/>
        </authorList>
    </citation>
    <scope>NUCLEOTIDE SEQUENCE</scope>
    <source>
        <strain evidence="6">Bmi002229</strain>
    </source>
</reference>
<protein>
    <submittedName>
        <fullName evidence="6">Pheromone-binding protein-related protein 83b</fullName>
    </submittedName>
</protein>
<dbReference type="PANTHER" id="PTHR11857:SF45">
    <property type="entry name" value="GENERAL ODORANT-BINDING PROTEIN 83A-RELATED"/>
    <property type="match status" value="1"/>
</dbReference>
<dbReference type="SUPFAM" id="SSF47565">
    <property type="entry name" value="Insect pheromone/odorant-binding proteins"/>
    <property type="match status" value="1"/>
</dbReference>
<dbReference type="Gene3D" id="1.10.238.20">
    <property type="entry name" value="Pheromone/general odorant binding protein domain"/>
    <property type="match status" value="1"/>
</dbReference>
<evidence type="ECO:0000256" key="4">
    <source>
        <dbReference type="ARBA" id="ARBA00022729"/>
    </source>
</evidence>
<evidence type="ECO:0000256" key="5">
    <source>
        <dbReference type="SAM" id="SignalP"/>
    </source>
</evidence>
<organism evidence="6">
    <name type="scientific">Bactrocera minax</name>
    <name type="common">Chinese citrus fly</name>
    <dbReference type="NCBI Taxonomy" id="104690"/>
    <lineage>
        <taxon>Eukaryota</taxon>
        <taxon>Metazoa</taxon>
        <taxon>Ecdysozoa</taxon>
        <taxon>Arthropoda</taxon>
        <taxon>Hexapoda</taxon>
        <taxon>Insecta</taxon>
        <taxon>Pterygota</taxon>
        <taxon>Neoptera</taxon>
        <taxon>Endopterygota</taxon>
        <taxon>Diptera</taxon>
        <taxon>Brachycera</taxon>
        <taxon>Muscomorpha</taxon>
        <taxon>Tephritoidea</taxon>
        <taxon>Tephritidae</taxon>
        <taxon>Bactrocera</taxon>
        <taxon>Tetradacus</taxon>
    </lineage>
</organism>
<dbReference type="InterPro" id="IPR006170">
    <property type="entry name" value="PBP/GOBP"/>
</dbReference>
<comment type="subcellular location">
    <subcellularLocation>
        <location evidence="1">Secreted</location>
    </subcellularLocation>
</comment>
<keyword evidence="4 5" id="KW-0732">Signal</keyword>
<dbReference type="GO" id="GO:0005615">
    <property type="term" value="C:extracellular space"/>
    <property type="evidence" value="ECO:0007669"/>
    <property type="project" value="TreeGrafter"/>
</dbReference>
<evidence type="ECO:0000313" key="6">
    <source>
        <dbReference type="EMBL" id="AYN70648.1"/>
    </source>
</evidence>
<evidence type="ECO:0000256" key="3">
    <source>
        <dbReference type="ARBA" id="ARBA00022525"/>
    </source>
</evidence>
<dbReference type="GO" id="GO:0007608">
    <property type="term" value="P:sensory perception of smell"/>
    <property type="evidence" value="ECO:0007669"/>
    <property type="project" value="TreeGrafter"/>
</dbReference>
<name>A0A3G2LEH1_9MUSC</name>
<feature type="chain" id="PRO_5018175115" evidence="5">
    <location>
        <begin position="32"/>
        <end position="176"/>
    </location>
</feature>
<dbReference type="Pfam" id="PF01395">
    <property type="entry name" value="PBP_GOBP"/>
    <property type="match status" value="1"/>
</dbReference>
<evidence type="ECO:0000256" key="2">
    <source>
        <dbReference type="ARBA" id="ARBA00008098"/>
    </source>
</evidence>
<gene>
    <name evidence="6" type="primary">OBP83b</name>
</gene>
<dbReference type="InterPro" id="IPR036728">
    <property type="entry name" value="PBP_GOBP_sf"/>
</dbReference>
<comment type="similarity">
    <text evidence="2">Belongs to the PBP/GOBP family.</text>
</comment>
<dbReference type="PANTHER" id="PTHR11857">
    <property type="entry name" value="ODORANT BINDING PROTEIN-RELATED"/>
    <property type="match status" value="1"/>
</dbReference>
<keyword evidence="3" id="KW-0964">Secreted</keyword>
<feature type="signal peptide" evidence="5">
    <location>
        <begin position="1"/>
        <end position="31"/>
    </location>
</feature>
<dbReference type="AlphaFoldDB" id="A0A3G2LEH1"/>
<dbReference type="CDD" id="cd23992">
    <property type="entry name" value="PBP_GOBP"/>
    <property type="match status" value="1"/>
</dbReference>
<dbReference type="FunFam" id="1.10.238.20:FF:000001">
    <property type="entry name" value="General odorant-binding protein lush"/>
    <property type="match status" value="1"/>
</dbReference>
<dbReference type="GO" id="GO:0005549">
    <property type="term" value="F:odorant binding"/>
    <property type="evidence" value="ECO:0007669"/>
    <property type="project" value="InterPro"/>
</dbReference>
<dbReference type="PRINTS" id="PR00485">
    <property type="entry name" value="MEALWORMBTLB"/>
</dbReference>
<dbReference type="SMART" id="SM00708">
    <property type="entry name" value="PhBP"/>
    <property type="match status" value="1"/>
</dbReference>
<proteinExistence type="evidence at transcript level"/>
<sequence>MVLTGIWRCQAFNAFLIVALSSSLTLMHVQAQEPRRDDKWPPPAVLKMAKIFHDICVEKTGVTEEAIKEFSDGQIHEDEALKCYMNCLFHEIDVVDDNGDVHLETLYNTVPGTVRDKLINMARGCEHPEGDTLCHKAWWFHQCWKKADPVIAEVRGGRPATRTPLSSPAALVTPAF</sequence>
<dbReference type="EMBL" id="MH937233">
    <property type="protein sequence ID" value="AYN70648.1"/>
    <property type="molecule type" value="mRNA"/>
</dbReference>
<accession>A0A3G2LEH1</accession>
<evidence type="ECO:0000256" key="1">
    <source>
        <dbReference type="ARBA" id="ARBA00004613"/>
    </source>
</evidence>